<sequence>MMLRQEPFTVCGGNLTKPPLKRRTEPLEKLQPSKKVKDSFAVDFGQIFGRKSKLWGCAQEFNSDVFDVMAIT</sequence>
<evidence type="ECO:0000313" key="1">
    <source>
        <dbReference type="EMBL" id="GAB0188168.1"/>
    </source>
</evidence>
<keyword evidence="2" id="KW-1185">Reference proteome</keyword>
<accession>A0ABC9WS62</accession>
<reference evidence="1 2" key="1">
    <citation type="submission" date="2024-06" db="EMBL/GenBank/DDBJ databases">
        <title>The draft genome of Grus japonensis, version 3.</title>
        <authorList>
            <person name="Nabeshima K."/>
            <person name="Suzuki S."/>
            <person name="Onuma M."/>
        </authorList>
    </citation>
    <scope>NUCLEOTIDE SEQUENCE [LARGE SCALE GENOMIC DNA]</scope>
    <source>
        <strain evidence="1 2">451A</strain>
    </source>
</reference>
<dbReference type="AlphaFoldDB" id="A0ABC9WS62"/>
<organism evidence="1 2">
    <name type="scientific">Grus japonensis</name>
    <name type="common">Japanese crane</name>
    <name type="synonym">Red-crowned crane</name>
    <dbReference type="NCBI Taxonomy" id="30415"/>
    <lineage>
        <taxon>Eukaryota</taxon>
        <taxon>Metazoa</taxon>
        <taxon>Chordata</taxon>
        <taxon>Craniata</taxon>
        <taxon>Vertebrata</taxon>
        <taxon>Euteleostomi</taxon>
        <taxon>Archelosauria</taxon>
        <taxon>Archosauria</taxon>
        <taxon>Dinosauria</taxon>
        <taxon>Saurischia</taxon>
        <taxon>Theropoda</taxon>
        <taxon>Coelurosauria</taxon>
        <taxon>Aves</taxon>
        <taxon>Neognathae</taxon>
        <taxon>Neoaves</taxon>
        <taxon>Gruiformes</taxon>
        <taxon>Gruidae</taxon>
        <taxon>Grus</taxon>
    </lineage>
</organism>
<dbReference type="EMBL" id="BAAFJT010000004">
    <property type="protein sequence ID" value="GAB0188168.1"/>
    <property type="molecule type" value="Genomic_DNA"/>
</dbReference>
<dbReference type="Proteomes" id="UP001623348">
    <property type="component" value="Unassembled WGS sequence"/>
</dbReference>
<name>A0ABC9WS62_GRUJA</name>
<gene>
    <name evidence="1" type="ORF">GRJ2_001282100</name>
</gene>
<proteinExistence type="predicted"/>
<evidence type="ECO:0000313" key="2">
    <source>
        <dbReference type="Proteomes" id="UP001623348"/>
    </source>
</evidence>
<comment type="caution">
    <text evidence="1">The sequence shown here is derived from an EMBL/GenBank/DDBJ whole genome shotgun (WGS) entry which is preliminary data.</text>
</comment>
<protein>
    <submittedName>
        <fullName evidence="1">Uncharacterized protein</fullName>
    </submittedName>
</protein>